<feature type="signal peptide" evidence="1">
    <location>
        <begin position="1"/>
        <end position="41"/>
    </location>
</feature>
<name>A0A5C6PL43_9TELE</name>
<gene>
    <name evidence="2" type="ORF">D4764_10G0011230</name>
</gene>
<evidence type="ECO:0000256" key="1">
    <source>
        <dbReference type="SAM" id="SignalP"/>
    </source>
</evidence>
<organism evidence="2 3">
    <name type="scientific">Takifugu flavidus</name>
    <name type="common">sansaifugu</name>
    <dbReference type="NCBI Taxonomy" id="433684"/>
    <lineage>
        <taxon>Eukaryota</taxon>
        <taxon>Metazoa</taxon>
        <taxon>Chordata</taxon>
        <taxon>Craniata</taxon>
        <taxon>Vertebrata</taxon>
        <taxon>Euteleostomi</taxon>
        <taxon>Actinopterygii</taxon>
        <taxon>Neopterygii</taxon>
        <taxon>Teleostei</taxon>
        <taxon>Neoteleostei</taxon>
        <taxon>Acanthomorphata</taxon>
        <taxon>Eupercaria</taxon>
        <taxon>Tetraodontiformes</taxon>
        <taxon>Tetradontoidea</taxon>
        <taxon>Tetraodontidae</taxon>
        <taxon>Takifugu</taxon>
    </lineage>
</organism>
<proteinExistence type="predicted"/>
<comment type="caution">
    <text evidence="2">The sequence shown here is derived from an EMBL/GenBank/DDBJ whole genome shotgun (WGS) entry which is preliminary data.</text>
</comment>
<reference evidence="2 3" key="1">
    <citation type="submission" date="2019-04" db="EMBL/GenBank/DDBJ databases">
        <title>Chromosome genome assembly for Takifugu flavidus.</title>
        <authorList>
            <person name="Xiao S."/>
        </authorList>
    </citation>
    <scope>NUCLEOTIDE SEQUENCE [LARGE SCALE GENOMIC DNA]</scope>
    <source>
        <strain evidence="2">HTHZ2018</strain>
        <tissue evidence="2">Muscle</tissue>
    </source>
</reference>
<accession>A0A5C6PL43</accession>
<keyword evidence="1" id="KW-0732">Signal</keyword>
<feature type="chain" id="PRO_5022678260" evidence="1">
    <location>
        <begin position="42"/>
        <end position="136"/>
    </location>
</feature>
<keyword evidence="3" id="KW-1185">Reference proteome</keyword>
<evidence type="ECO:0000313" key="2">
    <source>
        <dbReference type="EMBL" id="TWW80093.1"/>
    </source>
</evidence>
<sequence length="136" mass="15009">MPGRTGLRHPTGLGKSLPERGLLLLMVWLLLEGSMLPLGAASSPDVTKKADLDNHVSEKRQNETKKLFPVLSLDYENVRTPFEIALWVLLASLMKLGEYWSDVMDSAKACRSLLGRPAGCAFRCSQCQANSTLQNH</sequence>
<protein>
    <submittedName>
        <fullName evidence="2">Na(+)/H(+) exchanger beta</fullName>
    </submittedName>
</protein>
<dbReference type="EMBL" id="RHFK02000002">
    <property type="protein sequence ID" value="TWW80093.1"/>
    <property type="molecule type" value="Genomic_DNA"/>
</dbReference>
<dbReference type="AlphaFoldDB" id="A0A5C6PL43"/>
<evidence type="ECO:0000313" key="3">
    <source>
        <dbReference type="Proteomes" id="UP000324091"/>
    </source>
</evidence>
<dbReference type="Proteomes" id="UP000324091">
    <property type="component" value="Chromosome 10"/>
</dbReference>